<dbReference type="Gene3D" id="1.10.10.10">
    <property type="entry name" value="Winged helix-like DNA-binding domain superfamily/Winged helix DNA-binding domain"/>
    <property type="match status" value="1"/>
</dbReference>
<keyword evidence="2" id="KW-0805">Transcription regulation</keyword>
<dbReference type="InterPro" id="IPR053866">
    <property type="entry name" value="PhyR_sigma2"/>
</dbReference>
<evidence type="ECO:0000256" key="3">
    <source>
        <dbReference type="ARBA" id="ARBA00023082"/>
    </source>
</evidence>
<evidence type="ECO:0000256" key="4">
    <source>
        <dbReference type="ARBA" id="ARBA00023163"/>
    </source>
</evidence>
<keyword evidence="4" id="KW-0804">Transcription</keyword>
<dbReference type="Proteomes" id="UP000464751">
    <property type="component" value="Chromosome"/>
</dbReference>
<gene>
    <name evidence="7" type="ORF">G3A50_17115</name>
</gene>
<proteinExistence type="inferred from homology"/>
<dbReference type="GO" id="GO:0006352">
    <property type="term" value="P:DNA-templated transcription initiation"/>
    <property type="evidence" value="ECO:0007669"/>
    <property type="project" value="InterPro"/>
</dbReference>
<organism evidence="7 8">
    <name type="scientific">Ancylobacter pratisalsi</name>
    <dbReference type="NCBI Taxonomy" id="1745854"/>
    <lineage>
        <taxon>Bacteria</taxon>
        <taxon>Pseudomonadati</taxon>
        <taxon>Pseudomonadota</taxon>
        <taxon>Alphaproteobacteria</taxon>
        <taxon>Hyphomicrobiales</taxon>
        <taxon>Xanthobacteraceae</taxon>
        <taxon>Ancylobacter</taxon>
    </lineage>
</organism>
<dbReference type="PANTHER" id="PTHR43133">
    <property type="entry name" value="RNA POLYMERASE ECF-TYPE SIGMA FACTO"/>
    <property type="match status" value="1"/>
</dbReference>
<feature type="domain" description="PhyR sigma2" evidence="6">
    <location>
        <begin position="5"/>
        <end position="59"/>
    </location>
</feature>
<keyword evidence="3" id="KW-0731">Sigma factor</keyword>
<dbReference type="InterPro" id="IPR014284">
    <property type="entry name" value="RNA_pol_sigma-70_dom"/>
</dbReference>
<dbReference type="GO" id="GO:0003677">
    <property type="term" value="F:DNA binding"/>
    <property type="evidence" value="ECO:0007669"/>
    <property type="project" value="InterPro"/>
</dbReference>
<dbReference type="SUPFAM" id="SSF88659">
    <property type="entry name" value="Sigma3 and sigma4 domains of RNA polymerase sigma factors"/>
    <property type="match status" value="1"/>
</dbReference>
<dbReference type="Gene3D" id="1.10.1740.10">
    <property type="match status" value="1"/>
</dbReference>
<dbReference type="PANTHER" id="PTHR43133:SF25">
    <property type="entry name" value="RNA POLYMERASE SIGMA FACTOR RFAY-RELATED"/>
    <property type="match status" value="1"/>
</dbReference>
<dbReference type="InterPro" id="IPR013249">
    <property type="entry name" value="RNA_pol_sigma70_r4_t2"/>
</dbReference>
<dbReference type="KEGG" id="apra:G3A50_17115"/>
<evidence type="ECO:0000259" key="5">
    <source>
        <dbReference type="Pfam" id="PF08281"/>
    </source>
</evidence>
<feature type="domain" description="RNA polymerase sigma factor 70 region 4 type 2" evidence="5">
    <location>
        <begin position="99"/>
        <end position="151"/>
    </location>
</feature>
<evidence type="ECO:0000259" key="6">
    <source>
        <dbReference type="Pfam" id="PF22029"/>
    </source>
</evidence>
<name>A0A6P1YTZ9_9HYPH</name>
<dbReference type="AlphaFoldDB" id="A0A6P1YTZ9"/>
<accession>A0A6P1YTZ9</accession>
<dbReference type="Pfam" id="PF08281">
    <property type="entry name" value="Sigma70_r4_2"/>
    <property type="match status" value="1"/>
</dbReference>
<protein>
    <submittedName>
        <fullName evidence="7">Sigma-70 family RNA polymerase sigma factor</fullName>
    </submittedName>
</protein>
<dbReference type="NCBIfam" id="TIGR02937">
    <property type="entry name" value="sigma70-ECF"/>
    <property type="match status" value="1"/>
</dbReference>
<dbReference type="InterPro" id="IPR013324">
    <property type="entry name" value="RNA_pol_sigma_r3/r4-like"/>
</dbReference>
<dbReference type="CDD" id="cd06171">
    <property type="entry name" value="Sigma70_r4"/>
    <property type="match status" value="1"/>
</dbReference>
<dbReference type="Pfam" id="PF22029">
    <property type="entry name" value="PhyR_sigma2"/>
    <property type="match status" value="1"/>
</dbReference>
<reference evidence="7 8" key="1">
    <citation type="submission" date="2020-02" db="EMBL/GenBank/DDBJ databases">
        <authorList>
            <person name="Li G."/>
        </authorList>
    </citation>
    <scope>NUCLEOTIDE SEQUENCE [LARGE SCALE GENOMIC DNA]</scope>
    <source>
        <strain evidence="7 8">DSM 102029</strain>
    </source>
</reference>
<comment type="similarity">
    <text evidence="1">Belongs to the sigma-70 factor family. ECF subfamily.</text>
</comment>
<evidence type="ECO:0000313" key="8">
    <source>
        <dbReference type="Proteomes" id="UP000464751"/>
    </source>
</evidence>
<dbReference type="GO" id="GO:0016987">
    <property type="term" value="F:sigma factor activity"/>
    <property type="evidence" value="ECO:0007669"/>
    <property type="project" value="UniProtKB-KW"/>
</dbReference>
<sequence>MVRAIEPLIPALRRYARALLANRADADDLVQDCLERAVSRWHQRRPDSEPRPWLFAILHNLAMTRLRRASSRPRSASIDETGELEFARPATQEDALRHAELLRALAQLPEDQRAVLLLVAVEELSYAEAATALDIPIGTVMSRLSRARARLHTLLSAEPARAPVSPPLRRVK</sequence>
<evidence type="ECO:0000313" key="7">
    <source>
        <dbReference type="EMBL" id="QIB36331.1"/>
    </source>
</evidence>
<dbReference type="SUPFAM" id="SSF88946">
    <property type="entry name" value="Sigma2 domain of RNA polymerase sigma factors"/>
    <property type="match status" value="1"/>
</dbReference>
<dbReference type="EMBL" id="CP048630">
    <property type="protein sequence ID" value="QIB36331.1"/>
    <property type="molecule type" value="Genomic_DNA"/>
</dbReference>
<dbReference type="InterPro" id="IPR039425">
    <property type="entry name" value="RNA_pol_sigma-70-like"/>
</dbReference>
<dbReference type="InterPro" id="IPR013325">
    <property type="entry name" value="RNA_pol_sigma_r2"/>
</dbReference>
<dbReference type="InterPro" id="IPR036388">
    <property type="entry name" value="WH-like_DNA-bd_sf"/>
</dbReference>
<evidence type="ECO:0000256" key="2">
    <source>
        <dbReference type="ARBA" id="ARBA00023015"/>
    </source>
</evidence>
<evidence type="ECO:0000256" key="1">
    <source>
        <dbReference type="ARBA" id="ARBA00010641"/>
    </source>
</evidence>
<keyword evidence="8" id="KW-1185">Reference proteome</keyword>